<comment type="caution">
    <text evidence="2">The sequence shown here is derived from an EMBL/GenBank/DDBJ whole genome shotgun (WGS) entry which is preliminary data.</text>
</comment>
<keyword evidence="1" id="KW-0812">Transmembrane</keyword>
<evidence type="ECO:0000256" key="1">
    <source>
        <dbReference type="SAM" id="Phobius"/>
    </source>
</evidence>
<keyword evidence="1" id="KW-1133">Transmembrane helix</keyword>
<feature type="transmembrane region" description="Helical" evidence="1">
    <location>
        <begin position="26"/>
        <end position="44"/>
    </location>
</feature>
<evidence type="ECO:0000313" key="2">
    <source>
        <dbReference type="EMBL" id="GDA45932.1"/>
    </source>
</evidence>
<dbReference type="AlphaFoldDB" id="A0A4C6ZCI3"/>
<reference evidence="2" key="1">
    <citation type="submission" date="2018-04" db="EMBL/GenBank/DDBJ databases">
        <title>Large scale genomics of bovine and human commensal E. coli to reveal the emerging process of EHEC.</title>
        <authorList>
            <person name="Arimizu Y."/>
            <person name="Ogura Y."/>
        </authorList>
    </citation>
    <scope>NUCLEOTIDE SEQUENCE</scope>
    <source>
        <strain evidence="2">JML131</strain>
    </source>
</reference>
<accession>A0A4C6ZCI3</accession>
<proteinExistence type="predicted"/>
<name>A0A4C6ZCI3_ECOLX</name>
<organism evidence="2">
    <name type="scientific">Escherichia coli</name>
    <dbReference type="NCBI Taxonomy" id="562"/>
    <lineage>
        <taxon>Bacteria</taxon>
        <taxon>Pseudomonadati</taxon>
        <taxon>Pseudomonadota</taxon>
        <taxon>Gammaproteobacteria</taxon>
        <taxon>Enterobacterales</taxon>
        <taxon>Enterobacteriaceae</taxon>
        <taxon>Escherichia</taxon>
    </lineage>
</organism>
<gene>
    <name evidence="2" type="ORF">HmCmsJML131_00228</name>
</gene>
<sequence>MKLGPALAGGSFPAIQNVTGRQARSFLLFVKIFLFKAFPFFFAVT</sequence>
<protein>
    <submittedName>
        <fullName evidence="2">Uncharacterized protein</fullName>
    </submittedName>
</protein>
<dbReference type="EMBL" id="BFQM01000001">
    <property type="protein sequence ID" value="GDA45932.1"/>
    <property type="molecule type" value="Genomic_DNA"/>
</dbReference>
<keyword evidence="1" id="KW-0472">Membrane</keyword>